<dbReference type="STRING" id="28573.A0A0U1LVQ2"/>
<evidence type="ECO:0000313" key="4">
    <source>
        <dbReference type="Proteomes" id="UP000054383"/>
    </source>
</evidence>
<evidence type="ECO:0000256" key="2">
    <source>
        <dbReference type="SAM" id="SignalP"/>
    </source>
</evidence>
<keyword evidence="2" id="KW-0732">Signal</keyword>
<dbReference type="AlphaFoldDB" id="A0A0U1LVQ2"/>
<dbReference type="Proteomes" id="UP000054383">
    <property type="component" value="Unassembled WGS sequence"/>
</dbReference>
<organism evidence="3 4">
    <name type="scientific">Talaromyces islandicus</name>
    <name type="common">Penicillium islandicum</name>
    <dbReference type="NCBI Taxonomy" id="28573"/>
    <lineage>
        <taxon>Eukaryota</taxon>
        <taxon>Fungi</taxon>
        <taxon>Dikarya</taxon>
        <taxon>Ascomycota</taxon>
        <taxon>Pezizomycotina</taxon>
        <taxon>Eurotiomycetes</taxon>
        <taxon>Eurotiomycetidae</taxon>
        <taxon>Eurotiales</taxon>
        <taxon>Trichocomaceae</taxon>
        <taxon>Talaromyces</taxon>
        <taxon>Talaromyces sect. Islandici</taxon>
    </lineage>
</organism>
<gene>
    <name evidence="3" type="ORF">PISL3812_04512</name>
</gene>
<dbReference type="OMA" id="RNTGWND"/>
<proteinExistence type="predicted"/>
<dbReference type="OrthoDB" id="10255963at2759"/>
<feature type="signal peptide" evidence="2">
    <location>
        <begin position="1"/>
        <end position="18"/>
    </location>
</feature>
<name>A0A0U1LVQ2_TALIS</name>
<accession>A0A0U1LVQ2</accession>
<evidence type="ECO:0000313" key="3">
    <source>
        <dbReference type="EMBL" id="CRG87494.1"/>
    </source>
</evidence>
<feature type="chain" id="PRO_5006711285" evidence="2">
    <location>
        <begin position="19"/>
        <end position="318"/>
    </location>
</feature>
<dbReference type="EMBL" id="CVMT01000003">
    <property type="protein sequence ID" value="CRG87494.1"/>
    <property type="molecule type" value="Genomic_DNA"/>
</dbReference>
<feature type="region of interest" description="Disordered" evidence="1">
    <location>
        <begin position="297"/>
        <end position="318"/>
    </location>
</feature>
<reference evidence="3 4" key="1">
    <citation type="submission" date="2015-04" db="EMBL/GenBank/DDBJ databases">
        <authorList>
            <person name="Syromyatnikov M.Y."/>
            <person name="Popov V.N."/>
        </authorList>
    </citation>
    <scope>NUCLEOTIDE SEQUENCE [LARGE SCALE GENOMIC DNA]</scope>
    <source>
        <strain evidence="3">WF-38-12</strain>
    </source>
</reference>
<protein>
    <submittedName>
        <fullName evidence="3">Uncharacterized protein</fullName>
    </submittedName>
</protein>
<keyword evidence="4" id="KW-1185">Reference proteome</keyword>
<feature type="compositionally biased region" description="Polar residues" evidence="1">
    <location>
        <begin position="297"/>
        <end position="307"/>
    </location>
</feature>
<evidence type="ECO:0000256" key="1">
    <source>
        <dbReference type="SAM" id="MobiDB-lite"/>
    </source>
</evidence>
<feature type="compositionally biased region" description="Basic residues" evidence="1">
    <location>
        <begin position="308"/>
        <end position="318"/>
    </location>
</feature>
<sequence>MFVRSMAAVAAIASTAFAVTSISDDEMTGYLNDGAVDLAVMYAPMWFFGQAMDQPPCYPVWAFGGNVSTPDVYDSAHKTPPAAQCEYPDVGCGCRQPDVPIGNPGPEFPIYYTFFQCNSSEVRVAYNLFYQKDGAEVADLIDTGHDYDWERVIIVHTKNSANNSWAPSRALLSAHSGYHNLAWGDIQNTLTTDEVNAGDAINPNGVQNNDHPKVYVSWSKHANFDTRNTGFNDPASQSLDDAFRSQDWWHFVDAQYYIRSDNSTAAGQALGSADWGDATSNPPSVQASICTQNAPMMNATSNSNSTARYHRPSLHRHH</sequence>